<evidence type="ECO:0000256" key="3">
    <source>
        <dbReference type="ARBA" id="ARBA00022692"/>
    </source>
</evidence>
<evidence type="ECO:0000256" key="4">
    <source>
        <dbReference type="ARBA" id="ARBA00022989"/>
    </source>
</evidence>
<protein>
    <submittedName>
        <fullName evidence="7">Uncharacterized protein</fullName>
    </submittedName>
</protein>
<feature type="transmembrane region" description="Helical" evidence="6">
    <location>
        <begin position="129"/>
        <end position="147"/>
    </location>
</feature>
<keyword evidence="5 6" id="KW-0472">Membrane</keyword>
<comment type="similarity">
    <text evidence="2">Belongs to the plant DMP1 protein family.</text>
</comment>
<reference evidence="7" key="1">
    <citation type="submission" date="2021-01" db="EMBL/GenBank/DDBJ databases">
        <authorList>
            <person name="Bezrukov I."/>
        </authorList>
    </citation>
    <scope>NUCLEOTIDE SEQUENCE</scope>
</reference>
<keyword evidence="3 6" id="KW-0812">Transmembrane</keyword>
<evidence type="ECO:0000256" key="1">
    <source>
        <dbReference type="ARBA" id="ARBA00004141"/>
    </source>
</evidence>
<keyword evidence="4 6" id="KW-1133">Transmembrane helix</keyword>
<feature type="transmembrane region" description="Helical" evidence="6">
    <location>
        <begin position="69"/>
        <end position="88"/>
    </location>
</feature>
<dbReference type="Pfam" id="PF05078">
    <property type="entry name" value="DUF679"/>
    <property type="match status" value="1"/>
</dbReference>
<evidence type="ECO:0000256" key="2">
    <source>
        <dbReference type="ARBA" id="ARBA00008707"/>
    </source>
</evidence>
<dbReference type="PANTHER" id="PTHR31621">
    <property type="entry name" value="PROTEIN DMP3"/>
    <property type="match status" value="1"/>
</dbReference>
<evidence type="ECO:0000313" key="7">
    <source>
        <dbReference type="EMBL" id="CAE6171446.1"/>
    </source>
</evidence>
<evidence type="ECO:0000256" key="6">
    <source>
        <dbReference type="SAM" id="Phobius"/>
    </source>
</evidence>
<name>A0A8S2AVE6_ARAAE</name>
<feature type="transmembrane region" description="Helical" evidence="6">
    <location>
        <begin position="167"/>
        <end position="186"/>
    </location>
</feature>
<dbReference type="AlphaFoldDB" id="A0A8S2AVE6"/>
<gene>
    <name evidence="7" type="ORF">AARE701A_LOCUS18218</name>
</gene>
<dbReference type="EMBL" id="LR999457">
    <property type="protein sequence ID" value="CAE6171446.1"/>
    <property type="molecule type" value="Genomic_DNA"/>
</dbReference>
<proteinExistence type="inferred from homology"/>
<dbReference type="GO" id="GO:0010256">
    <property type="term" value="P:endomembrane system organization"/>
    <property type="evidence" value="ECO:0007669"/>
    <property type="project" value="TreeGrafter"/>
</dbReference>
<evidence type="ECO:0000256" key="5">
    <source>
        <dbReference type="ARBA" id="ARBA00023136"/>
    </source>
</evidence>
<dbReference type="PANTHER" id="PTHR31621:SF6">
    <property type="entry name" value="PROTEIN DMP7"/>
    <property type="match status" value="1"/>
</dbReference>
<dbReference type="InterPro" id="IPR007770">
    <property type="entry name" value="DMP"/>
</dbReference>
<organism evidence="7 8">
    <name type="scientific">Arabidopsis arenosa</name>
    <name type="common">Sand rock-cress</name>
    <name type="synonym">Cardaminopsis arenosa</name>
    <dbReference type="NCBI Taxonomy" id="38785"/>
    <lineage>
        <taxon>Eukaryota</taxon>
        <taxon>Viridiplantae</taxon>
        <taxon>Streptophyta</taxon>
        <taxon>Embryophyta</taxon>
        <taxon>Tracheophyta</taxon>
        <taxon>Spermatophyta</taxon>
        <taxon>Magnoliopsida</taxon>
        <taxon>eudicotyledons</taxon>
        <taxon>Gunneridae</taxon>
        <taxon>Pentapetalae</taxon>
        <taxon>rosids</taxon>
        <taxon>malvids</taxon>
        <taxon>Brassicales</taxon>
        <taxon>Brassicaceae</taxon>
        <taxon>Camelineae</taxon>
        <taxon>Arabidopsis</taxon>
    </lineage>
</organism>
<sequence>MEETKQSLIASLPAAPRKPKSKVERVVRKTFKGTAHLSNLLPTGSVMSFQIMCPVLTHQGQCPTITSRWLTCFLVSLCAISCFLFSFTDSIRDPNGKVRYGLATWSGLCVIDGSITLTEEEREKYKLKILDFVHAIMSMLVFFAVSMFDQNVTRCLFPVPSEETKEILTSLPFIIGIICGAFFLAFPTRRHGIGSPLTKE</sequence>
<accession>A0A8S2AVE6</accession>
<dbReference type="GO" id="GO:0005737">
    <property type="term" value="C:cytoplasm"/>
    <property type="evidence" value="ECO:0007669"/>
    <property type="project" value="UniProtKB-ARBA"/>
</dbReference>
<keyword evidence="8" id="KW-1185">Reference proteome</keyword>
<evidence type="ECO:0000313" key="8">
    <source>
        <dbReference type="Proteomes" id="UP000682877"/>
    </source>
</evidence>
<dbReference type="Proteomes" id="UP000682877">
    <property type="component" value="Chromosome 7"/>
</dbReference>
<dbReference type="GO" id="GO:0016020">
    <property type="term" value="C:membrane"/>
    <property type="evidence" value="ECO:0007669"/>
    <property type="project" value="UniProtKB-SubCell"/>
</dbReference>
<comment type="subcellular location">
    <subcellularLocation>
        <location evidence="1">Membrane</location>
        <topology evidence="1">Multi-pass membrane protein</topology>
    </subcellularLocation>
</comment>